<gene>
    <name evidence="6" type="primary">prmA</name>
    <name evidence="7" type="ORF">BHF68_08710</name>
</gene>
<keyword evidence="7" id="KW-0689">Ribosomal protein</keyword>
<reference evidence="7 8" key="1">
    <citation type="submission" date="2016-09" db="EMBL/GenBank/DDBJ databases">
        <title>Draft genome sequence for the type strain of Desulfuribacillus alkaliarsenatis AHT28, an obligately anaerobic, sulfidogenic bacterium isolated from Russian soda lake sediments.</title>
        <authorList>
            <person name="Abin C.A."/>
            <person name="Hollibaugh J.T."/>
        </authorList>
    </citation>
    <scope>NUCLEOTIDE SEQUENCE [LARGE SCALE GENOMIC DNA]</scope>
    <source>
        <strain evidence="7 8">AHT28</strain>
    </source>
</reference>
<dbReference type="InterPro" id="IPR029063">
    <property type="entry name" value="SAM-dependent_MTases_sf"/>
</dbReference>
<dbReference type="NCBIfam" id="TIGR00406">
    <property type="entry name" value="prmA"/>
    <property type="match status" value="1"/>
</dbReference>
<dbReference type="InterPro" id="IPR004498">
    <property type="entry name" value="Ribosomal_PrmA_MeTrfase"/>
</dbReference>
<dbReference type="AlphaFoldDB" id="A0A1E5G0Q3"/>
<evidence type="ECO:0000256" key="1">
    <source>
        <dbReference type="ARBA" id="ARBA00009741"/>
    </source>
</evidence>
<dbReference type="Gene3D" id="3.40.50.150">
    <property type="entry name" value="Vaccinia Virus protein VP39"/>
    <property type="match status" value="1"/>
</dbReference>
<dbReference type="HAMAP" id="MF_00735">
    <property type="entry name" value="Methyltr_PrmA"/>
    <property type="match status" value="1"/>
</dbReference>
<keyword evidence="8" id="KW-1185">Reference proteome</keyword>
<dbReference type="PIRSF" id="PIRSF000401">
    <property type="entry name" value="RPL11_MTase"/>
    <property type="match status" value="1"/>
</dbReference>
<dbReference type="OrthoDB" id="9785995at2"/>
<keyword evidence="2 6" id="KW-0963">Cytoplasm</keyword>
<sequence length="311" mass="34601">MWSEIRIHTTNEAVEAVSNILHEAGAGGVVIEDSIMLDTEWDTNFGEMYELSVDDYPDEGVYVKAYLPVDSSLPESIEQIKLALDKLMLYDIDYGPGTVEITEINEEDWATSWKKYYKPISITERITITPTWEDYQQREDELVIELDPGMAFGTGTHPTTKLCIIELEKYVKEGDTVYDVGCGSGVLSIAAAKLGASNIQAFDIDTVAVSSAEINAKLNDVEEVINARQNNLLEGIEQPVDIIVANIIAEIIIRFAKDVPRLLKKDGFFIASGIIIQKEVEVIDALEAQGLTIVEKNYENDWMSIVAQKVS</sequence>
<evidence type="ECO:0000256" key="3">
    <source>
        <dbReference type="ARBA" id="ARBA00022603"/>
    </source>
</evidence>
<dbReference type="RefSeq" id="WP_069643876.1">
    <property type="nucleotide sequence ID" value="NZ_MIJE01000032.1"/>
</dbReference>
<feature type="binding site" evidence="6">
    <location>
        <position position="181"/>
    </location>
    <ligand>
        <name>S-adenosyl-L-methionine</name>
        <dbReference type="ChEBI" id="CHEBI:59789"/>
    </ligand>
</feature>
<dbReference type="PANTHER" id="PTHR43648:SF1">
    <property type="entry name" value="ELECTRON TRANSFER FLAVOPROTEIN BETA SUBUNIT LYSINE METHYLTRANSFERASE"/>
    <property type="match status" value="1"/>
</dbReference>
<dbReference type="SUPFAM" id="SSF53335">
    <property type="entry name" value="S-adenosyl-L-methionine-dependent methyltransferases"/>
    <property type="match status" value="1"/>
</dbReference>
<dbReference type="GO" id="GO:0005737">
    <property type="term" value="C:cytoplasm"/>
    <property type="evidence" value="ECO:0007669"/>
    <property type="project" value="UniProtKB-SubCell"/>
</dbReference>
<evidence type="ECO:0000256" key="2">
    <source>
        <dbReference type="ARBA" id="ARBA00022490"/>
    </source>
</evidence>
<keyword evidence="7" id="KW-0687">Ribonucleoprotein</keyword>
<proteinExistence type="inferred from homology"/>
<keyword evidence="4 6" id="KW-0808">Transferase</keyword>
<dbReference type="Proteomes" id="UP000094296">
    <property type="component" value="Unassembled WGS sequence"/>
</dbReference>
<dbReference type="PANTHER" id="PTHR43648">
    <property type="entry name" value="ELECTRON TRANSFER FLAVOPROTEIN BETA SUBUNIT LYSINE METHYLTRANSFERASE"/>
    <property type="match status" value="1"/>
</dbReference>
<comment type="similarity">
    <text evidence="1 6">Belongs to the methyltransferase superfamily. PrmA family.</text>
</comment>
<protein>
    <recommendedName>
        <fullName evidence="6">Ribosomal protein L11 methyltransferase</fullName>
        <shortName evidence="6">L11 Mtase</shortName>
        <ecNumber evidence="6">2.1.1.-</ecNumber>
    </recommendedName>
</protein>
<feature type="binding site" evidence="6">
    <location>
        <position position="203"/>
    </location>
    <ligand>
        <name>S-adenosyl-L-methionine</name>
        <dbReference type="ChEBI" id="CHEBI:59789"/>
    </ligand>
</feature>
<keyword evidence="5 6" id="KW-0949">S-adenosyl-L-methionine</keyword>
<feature type="binding site" evidence="6">
    <location>
        <position position="246"/>
    </location>
    <ligand>
        <name>S-adenosyl-L-methionine</name>
        <dbReference type="ChEBI" id="CHEBI:59789"/>
    </ligand>
</feature>
<name>A0A1E5G0Q3_9FIRM</name>
<dbReference type="GO" id="GO:0016279">
    <property type="term" value="F:protein-lysine N-methyltransferase activity"/>
    <property type="evidence" value="ECO:0007669"/>
    <property type="project" value="RHEA"/>
</dbReference>
<keyword evidence="3 6" id="KW-0489">Methyltransferase</keyword>
<organism evidence="7 8">
    <name type="scientific">Desulfuribacillus alkaliarsenatis</name>
    <dbReference type="NCBI Taxonomy" id="766136"/>
    <lineage>
        <taxon>Bacteria</taxon>
        <taxon>Bacillati</taxon>
        <taxon>Bacillota</taxon>
        <taxon>Desulfuribacillia</taxon>
        <taxon>Desulfuribacillales</taxon>
        <taxon>Desulfuribacillaceae</taxon>
        <taxon>Desulfuribacillus</taxon>
    </lineage>
</organism>
<dbReference type="EMBL" id="MIJE01000032">
    <property type="protein sequence ID" value="OEF96370.1"/>
    <property type="molecule type" value="Genomic_DNA"/>
</dbReference>
<evidence type="ECO:0000313" key="7">
    <source>
        <dbReference type="EMBL" id="OEF96370.1"/>
    </source>
</evidence>
<dbReference type="CDD" id="cd02440">
    <property type="entry name" value="AdoMet_MTases"/>
    <property type="match status" value="1"/>
</dbReference>
<dbReference type="STRING" id="766136.BHF68_08710"/>
<dbReference type="InterPro" id="IPR050078">
    <property type="entry name" value="Ribosomal_L11_MeTrfase_PrmA"/>
</dbReference>
<dbReference type="GO" id="GO:0032259">
    <property type="term" value="P:methylation"/>
    <property type="evidence" value="ECO:0007669"/>
    <property type="project" value="UniProtKB-KW"/>
</dbReference>
<comment type="catalytic activity">
    <reaction evidence="6">
        <text>L-lysyl-[protein] + 3 S-adenosyl-L-methionine = N(6),N(6),N(6)-trimethyl-L-lysyl-[protein] + 3 S-adenosyl-L-homocysteine + 3 H(+)</text>
        <dbReference type="Rhea" id="RHEA:54192"/>
        <dbReference type="Rhea" id="RHEA-COMP:9752"/>
        <dbReference type="Rhea" id="RHEA-COMP:13826"/>
        <dbReference type="ChEBI" id="CHEBI:15378"/>
        <dbReference type="ChEBI" id="CHEBI:29969"/>
        <dbReference type="ChEBI" id="CHEBI:57856"/>
        <dbReference type="ChEBI" id="CHEBI:59789"/>
        <dbReference type="ChEBI" id="CHEBI:61961"/>
    </reaction>
</comment>
<comment type="function">
    <text evidence="6">Methylates ribosomal protein L11.</text>
</comment>
<comment type="subcellular location">
    <subcellularLocation>
        <location evidence="6">Cytoplasm</location>
    </subcellularLocation>
</comment>
<evidence type="ECO:0000256" key="6">
    <source>
        <dbReference type="HAMAP-Rule" id="MF_00735"/>
    </source>
</evidence>
<evidence type="ECO:0000313" key="8">
    <source>
        <dbReference type="Proteomes" id="UP000094296"/>
    </source>
</evidence>
<evidence type="ECO:0000256" key="4">
    <source>
        <dbReference type="ARBA" id="ARBA00022679"/>
    </source>
</evidence>
<feature type="binding site" evidence="6">
    <location>
        <position position="160"/>
    </location>
    <ligand>
        <name>S-adenosyl-L-methionine</name>
        <dbReference type="ChEBI" id="CHEBI:59789"/>
    </ligand>
</feature>
<dbReference type="EC" id="2.1.1.-" evidence="6"/>
<comment type="caution">
    <text evidence="7">The sequence shown here is derived from an EMBL/GenBank/DDBJ whole genome shotgun (WGS) entry which is preliminary data.</text>
</comment>
<dbReference type="GO" id="GO:0005840">
    <property type="term" value="C:ribosome"/>
    <property type="evidence" value="ECO:0007669"/>
    <property type="project" value="UniProtKB-KW"/>
</dbReference>
<dbReference type="Pfam" id="PF06325">
    <property type="entry name" value="PrmA"/>
    <property type="match status" value="1"/>
</dbReference>
<evidence type="ECO:0000256" key="5">
    <source>
        <dbReference type="ARBA" id="ARBA00022691"/>
    </source>
</evidence>
<accession>A0A1E5G0Q3</accession>